<dbReference type="InterPro" id="IPR022782">
    <property type="entry name" value="AIP3-like_C"/>
</dbReference>
<feature type="compositionally biased region" description="Low complexity" evidence="3">
    <location>
        <begin position="1260"/>
        <end position="1270"/>
    </location>
</feature>
<name>A0A814IDR9_9BILA</name>
<proteinExistence type="predicted"/>
<evidence type="ECO:0000313" key="7">
    <source>
        <dbReference type="Proteomes" id="UP000663829"/>
    </source>
</evidence>
<dbReference type="Pfam" id="PF03915">
    <property type="entry name" value="AIP3"/>
    <property type="match status" value="2"/>
</dbReference>
<dbReference type="PANTHER" id="PTHR22741">
    <property type="entry name" value="P140CAP/SNIP-RELATED"/>
    <property type="match status" value="1"/>
</dbReference>
<dbReference type="InterPro" id="IPR051825">
    <property type="entry name" value="SRCIN1"/>
</dbReference>
<evidence type="ECO:0000259" key="4">
    <source>
        <dbReference type="Pfam" id="PF03915"/>
    </source>
</evidence>
<accession>A0A814IDR9</accession>
<feature type="compositionally biased region" description="Low complexity" evidence="3">
    <location>
        <begin position="21"/>
        <end position="32"/>
    </location>
</feature>
<dbReference type="EMBL" id="CAJOBC010003632">
    <property type="protein sequence ID" value="CAF3793339.1"/>
    <property type="molecule type" value="Genomic_DNA"/>
</dbReference>
<evidence type="ECO:0000313" key="6">
    <source>
        <dbReference type="EMBL" id="CAF3793339.1"/>
    </source>
</evidence>
<feature type="domain" description="Actin interacting protein 3-like C-terminal" evidence="4">
    <location>
        <begin position="444"/>
        <end position="643"/>
    </location>
</feature>
<feature type="compositionally biased region" description="Low complexity" evidence="3">
    <location>
        <begin position="1209"/>
        <end position="1226"/>
    </location>
</feature>
<sequence length="1345" mass="149824">MRALVLTDSPSTATTRKLKSNGHIGNTNTNGHQKIYSNNRSKTNSYHPSTTPSRCTNVVNGSTKRYTADYSDMERNIYAEPPVIVKQMQTNNSESPMTIIQGVSPANDSRLCVSPTTVNGTIHYLPVIRRTDQQQQTPSKIKTALTDRKCFTNSNHHCDSSRSLVSSPTSNTSSICSFSTEFESTNINNNNNNNNNNNFTSNHLTLSEGNPLRQKIYSPPDIHHCQEKNCIDLMTKSESACTVLTNKDEKKSNSKNKKSKSTYDIESLNYCNVINDCGVGTKTCVMRNSANQMLSDSNSNNNRSLSRTKDNLNVTKACFTPLEVVKEDECLEVEPKRMIDNNNNDGDVEHQLCQQQKNALIDIIKQRYANRTEHSASVSTTPTMPRAQSPSRRPSSTGPYDDEIYTTQMTTATAGFTRGYRTRTSLPVIVRPASTKVSSLGLCFLCVGDEIKKVLLPNEVTCTDTVKALFVRAFPRHLTMKYMDQDTVRIYVKDPERDLFYQLEDMTDVKDRCVLKVVQLKACALNSETESSCVINGSEQYHKSQTDDRQSLPAVDISHTSASSSISTKSLNSTIAATRTKDQDDIYVPFTSRPILASEITYQRLSRLGRVPSSTSIIGLQTTNGTRNSMDENKNTKSDLSTTTTNSRSLSEPRRRIQNNSNNHIQDKKTGTEITLTICPEKAVPKSTASPQEHDHVFSRSGSTTPRLSDDDARCKMEYMEKQLKSLTDLVQTLSRSNETNGYSNSSNNCNTLNRKDGKTLRQSLYELKIKTHALKTDLNLLKRLQQTTQDSMRNQLQITSKKIEDHLLTYQIENKVERKTIETELDNYTISSTKIDHELEDLEATVEELRNDVMSNKNCHVTMNDVESFALALSTISRSLVDLKASFPALREKICCLGSQSTLKDDEKFLREEPERLDFTIKRCKRLTTMLYNLKRLAVTQEQRNPKPKVIVIQSSSFNIDKKALNMEIESATQNSDGRLKAIEKAEKSRERRLYYTNQLETLKQLKYADEQQQQHQNHNNSEMGRDSAQLFDNRSLNSSILLTSSTRTSICSNQSGSTDNNNCPSPSLSFIVRQALITPTQTGANTTNTTIAKNSSTSSNSSSESNSKLLSNQSRLQLTSKPNKVTFSNQLVTNGKKPLTNGSSYPSSRDHSQDSITTKVTTQSQCSSPLTTTNINNKKKPIPPPRIQSNSHQTNKTISYQLLSSSSSSAASSSSSTSSGSSTSQKNGYKHHQSDIKCFPTKPPLSPPECRQSGRCNSLSSSSTDTDSVISNPNISKLKSPTKAAVIDGNKIIKQSPLVGQLLKTMSPCNGGFHTKQQSNFNKLDTTSIDYSKKLMRASVTDL</sequence>
<reference evidence="5" key="1">
    <citation type="submission" date="2021-02" db="EMBL/GenBank/DDBJ databases">
        <authorList>
            <person name="Nowell W R."/>
        </authorList>
    </citation>
    <scope>NUCLEOTIDE SEQUENCE</scope>
</reference>
<feature type="region of interest" description="Disordered" evidence="3">
    <location>
        <begin position="1083"/>
        <end position="1195"/>
    </location>
</feature>
<comment type="caution">
    <text evidence="5">The sequence shown here is derived from an EMBL/GenBank/DDBJ whole genome shotgun (WGS) entry which is preliminary data.</text>
</comment>
<feature type="compositionally biased region" description="Polar residues" evidence="3">
    <location>
        <begin position="1156"/>
        <end position="1172"/>
    </location>
</feature>
<keyword evidence="1 2" id="KW-0175">Coiled coil</keyword>
<evidence type="ECO:0000256" key="3">
    <source>
        <dbReference type="SAM" id="MobiDB-lite"/>
    </source>
</evidence>
<keyword evidence="7" id="KW-1185">Reference proteome</keyword>
<feature type="region of interest" description="Disordered" evidence="3">
    <location>
        <begin position="684"/>
        <end position="710"/>
    </location>
</feature>
<dbReference type="Gene3D" id="1.20.58.1540">
    <property type="entry name" value="Actin interacting protein 3, C-terminal domain"/>
    <property type="match status" value="1"/>
</dbReference>
<evidence type="ECO:0000313" key="5">
    <source>
        <dbReference type="EMBL" id="CAF1021943.1"/>
    </source>
</evidence>
<evidence type="ECO:0000256" key="2">
    <source>
        <dbReference type="SAM" id="Coils"/>
    </source>
</evidence>
<dbReference type="EMBL" id="CAJNOQ010003632">
    <property type="protein sequence ID" value="CAF1021943.1"/>
    <property type="molecule type" value="Genomic_DNA"/>
</dbReference>
<feature type="region of interest" description="Disordered" evidence="3">
    <location>
        <begin position="371"/>
        <end position="403"/>
    </location>
</feature>
<dbReference type="Proteomes" id="UP000663829">
    <property type="component" value="Unassembled WGS sequence"/>
</dbReference>
<feature type="compositionally biased region" description="Polar residues" evidence="3">
    <location>
        <begin position="619"/>
        <end position="628"/>
    </location>
</feature>
<feature type="compositionally biased region" description="Polar residues" evidence="3">
    <location>
        <begin position="1117"/>
        <end position="1135"/>
    </location>
</feature>
<feature type="region of interest" description="Disordered" evidence="3">
    <location>
        <begin position="1"/>
        <end position="32"/>
    </location>
</feature>
<dbReference type="Proteomes" id="UP000681722">
    <property type="component" value="Unassembled WGS sequence"/>
</dbReference>
<organism evidence="5 7">
    <name type="scientific">Didymodactylos carnosus</name>
    <dbReference type="NCBI Taxonomy" id="1234261"/>
    <lineage>
        <taxon>Eukaryota</taxon>
        <taxon>Metazoa</taxon>
        <taxon>Spiralia</taxon>
        <taxon>Gnathifera</taxon>
        <taxon>Rotifera</taxon>
        <taxon>Eurotatoria</taxon>
        <taxon>Bdelloidea</taxon>
        <taxon>Philodinida</taxon>
        <taxon>Philodinidae</taxon>
        <taxon>Didymodactylos</taxon>
    </lineage>
</organism>
<feature type="domain" description="Actin interacting protein 3-like C-terminal" evidence="4">
    <location>
        <begin position="722"/>
        <end position="1000"/>
    </location>
</feature>
<feature type="region of interest" description="Disordered" evidence="3">
    <location>
        <begin position="619"/>
        <end position="672"/>
    </location>
</feature>
<feature type="coiled-coil region" evidence="2">
    <location>
        <begin position="833"/>
        <end position="860"/>
    </location>
</feature>
<feature type="compositionally biased region" description="Low complexity" evidence="3">
    <location>
        <begin position="638"/>
        <end position="650"/>
    </location>
</feature>
<feature type="region of interest" description="Disordered" evidence="3">
    <location>
        <begin position="1209"/>
        <end position="1277"/>
    </location>
</feature>
<dbReference type="OrthoDB" id="6022652at2759"/>
<evidence type="ECO:0000256" key="1">
    <source>
        <dbReference type="ARBA" id="ARBA00023054"/>
    </source>
</evidence>
<dbReference type="GO" id="GO:0005737">
    <property type="term" value="C:cytoplasm"/>
    <property type="evidence" value="ECO:0007669"/>
    <property type="project" value="TreeGrafter"/>
</dbReference>
<gene>
    <name evidence="5" type="ORF">GPM918_LOCUS14829</name>
    <name evidence="6" type="ORF">SRO942_LOCUS14829</name>
</gene>
<protein>
    <recommendedName>
        <fullName evidence="4">Actin interacting protein 3-like C-terminal domain-containing protein</fullName>
    </recommendedName>
</protein>
<feature type="compositionally biased region" description="Low complexity" evidence="3">
    <location>
        <begin position="1083"/>
        <end position="1116"/>
    </location>
</feature>
<dbReference type="PANTHER" id="PTHR22741:SF10">
    <property type="entry name" value="COILED-COIL DOMAIN-CONTAINING PROTEIN CG32809"/>
    <property type="match status" value="1"/>
</dbReference>
<feature type="compositionally biased region" description="Polar residues" evidence="3">
    <location>
        <begin position="375"/>
        <end position="388"/>
    </location>
</feature>